<feature type="transmembrane region" description="Helical" evidence="5">
    <location>
        <begin position="383"/>
        <end position="407"/>
    </location>
</feature>
<feature type="transmembrane region" description="Helical" evidence="5">
    <location>
        <begin position="419"/>
        <end position="438"/>
    </location>
</feature>
<dbReference type="PROSITE" id="PS50801">
    <property type="entry name" value="STAS"/>
    <property type="match status" value="1"/>
</dbReference>
<keyword evidence="3 5" id="KW-1133">Transmembrane helix</keyword>
<evidence type="ECO:0000256" key="2">
    <source>
        <dbReference type="ARBA" id="ARBA00022692"/>
    </source>
</evidence>
<dbReference type="EMBL" id="CAHIKZ030000177">
    <property type="protein sequence ID" value="CAE1157582.1"/>
    <property type="molecule type" value="Genomic_DNA"/>
</dbReference>
<accession>A0A812AV80</accession>
<evidence type="ECO:0000313" key="8">
    <source>
        <dbReference type="Proteomes" id="UP000597762"/>
    </source>
</evidence>
<sequence>MDEENLREPLCLRGDVNTMGDPKVESPTSKAVVNHRDMDTVIEVRRPVYHTKEFRDKFRKPEPPERSCKELLRSHLSSLCTCSKDRCKKILVDTFPFLGIMRKYKVKTDLPNDLIAGLTVGIMQLPQSMAYALLADLPPIVGLYVSFFPLLTYFFFGTSRHAAMGTVAVVSLMVGSVVSTLEAEPTQMSSLNTTLGAGNDSLLSNTESVLHDDLVARKIKLAGAITFMAGVVQIILGYCKLGVVTTYMSDSLVSGFTTGAAVHVFTSQVKYVFGLKIKRFSGMFQLALTYVEIFKNIQKTNLAEMTISFICMIIIYLVKVQVNQRFKDKLKIPIPIELFVVIAGTLTSHYENFHERYKIRIVGEIPAGLPSPTVPALDEGKSFIADAIIIGIIAFAQSVSLATLMAKKHNYDIDANKELKAYGIGNVFGSFFSCYPFAASVSRTSVQDSAGGRTQVTNIFSCILVLVVILVIGPLFEDLPNCILSAIIMVALRSMLLQVLELKRLWRISKYDFSIWLVTFLCVVILHVDYGLGIGIVFSAFTVVIRSQRTNMKLFGRIEDSNIYRNENAYAKSVQQADVKIVYYNSPVYFANAEIFVRQVHKTSGVRPEKVLKKMKTIEKERSKAEFTKDVEVDGQVSVPNADPNEVKFELSVNCIIIDCSAMNFIDTVGVKVFEQLSTDYSKIGVKLLYAGIRDPVYAVMQFMQLASLFMPVRAALPNQRTDCCNRNSVIHLTKSIYLSIYL</sequence>
<feature type="transmembrane region" description="Helical" evidence="5">
    <location>
        <begin position="221"/>
        <end position="243"/>
    </location>
</feature>
<evidence type="ECO:0000256" key="5">
    <source>
        <dbReference type="SAM" id="Phobius"/>
    </source>
</evidence>
<protein>
    <submittedName>
        <fullName evidence="7">SLC26A10</fullName>
    </submittedName>
</protein>
<feature type="transmembrane region" description="Helical" evidence="5">
    <location>
        <begin position="131"/>
        <end position="156"/>
    </location>
</feature>
<gene>
    <name evidence="7" type="ORF">SPHA_5302</name>
</gene>
<dbReference type="GO" id="GO:0016020">
    <property type="term" value="C:membrane"/>
    <property type="evidence" value="ECO:0007669"/>
    <property type="project" value="UniProtKB-SubCell"/>
</dbReference>
<dbReference type="InterPro" id="IPR002645">
    <property type="entry name" value="STAS_dom"/>
</dbReference>
<evidence type="ECO:0000256" key="1">
    <source>
        <dbReference type="ARBA" id="ARBA00004141"/>
    </source>
</evidence>
<keyword evidence="2 5" id="KW-0812">Transmembrane</keyword>
<name>A0A812AV80_ACAPH</name>
<evidence type="ECO:0000259" key="6">
    <source>
        <dbReference type="PROSITE" id="PS50801"/>
    </source>
</evidence>
<comment type="caution">
    <text evidence="7">The sequence shown here is derived from an EMBL/GenBank/DDBJ whole genome shotgun (WGS) entry which is preliminary data.</text>
</comment>
<dbReference type="PANTHER" id="PTHR11814">
    <property type="entry name" value="SULFATE TRANSPORTER"/>
    <property type="match status" value="1"/>
</dbReference>
<organism evidence="7 8">
    <name type="scientific">Acanthosepion pharaonis</name>
    <name type="common">Pharaoh cuttlefish</name>
    <name type="synonym">Sepia pharaonis</name>
    <dbReference type="NCBI Taxonomy" id="158019"/>
    <lineage>
        <taxon>Eukaryota</taxon>
        <taxon>Metazoa</taxon>
        <taxon>Spiralia</taxon>
        <taxon>Lophotrochozoa</taxon>
        <taxon>Mollusca</taxon>
        <taxon>Cephalopoda</taxon>
        <taxon>Coleoidea</taxon>
        <taxon>Decapodiformes</taxon>
        <taxon>Sepiida</taxon>
        <taxon>Sepiina</taxon>
        <taxon>Sepiidae</taxon>
        <taxon>Acanthosepion</taxon>
    </lineage>
</organism>
<dbReference type="Pfam" id="PF00916">
    <property type="entry name" value="Sulfate_transp"/>
    <property type="match status" value="1"/>
</dbReference>
<feature type="domain" description="STAS" evidence="6">
    <location>
        <begin position="569"/>
        <end position="709"/>
    </location>
</feature>
<dbReference type="Pfam" id="PF01740">
    <property type="entry name" value="STAS"/>
    <property type="match status" value="1"/>
</dbReference>
<dbReference type="AlphaFoldDB" id="A0A812AV80"/>
<dbReference type="SUPFAM" id="SSF52091">
    <property type="entry name" value="SpoIIaa-like"/>
    <property type="match status" value="1"/>
</dbReference>
<feature type="transmembrane region" description="Helical" evidence="5">
    <location>
        <begin position="515"/>
        <end position="545"/>
    </location>
</feature>
<dbReference type="InterPro" id="IPR011547">
    <property type="entry name" value="SLC26A/SulP_dom"/>
</dbReference>
<comment type="subcellular location">
    <subcellularLocation>
        <location evidence="1">Membrane</location>
        <topology evidence="1">Multi-pass membrane protein</topology>
    </subcellularLocation>
</comment>
<proteinExistence type="predicted"/>
<evidence type="ECO:0000313" key="7">
    <source>
        <dbReference type="EMBL" id="CAE1157582.1"/>
    </source>
</evidence>
<feature type="transmembrane region" description="Helical" evidence="5">
    <location>
        <begin position="483"/>
        <end position="500"/>
    </location>
</feature>
<reference evidence="7" key="1">
    <citation type="submission" date="2021-01" db="EMBL/GenBank/DDBJ databases">
        <authorList>
            <person name="Li R."/>
            <person name="Bekaert M."/>
        </authorList>
    </citation>
    <scope>NUCLEOTIDE SEQUENCE</scope>
    <source>
        <strain evidence="7">Farmed</strain>
    </source>
</reference>
<keyword evidence="4 5" id="KW-0472">Membrane</keyword>
<keyword evidence="8" id="KW-1185">Reference proteome</keyword>
<dbReference type="Proteomes" id="UP000597762">
    <property type="component" value="Unassembled WGS sequence"/>
</dbReference>
<dbReference type="GO" id="GO:0055085">
    <property type="term" value="P:transmembrane transport"/>
    <property type="evidence" value="ECO:0007669"/>
    <property type="project" value="InterPro"/>
</dbReference>
<dbReference type="Gene3D" id="3.30.750.24">
    <property type="entry name" value="STAS domain"/>
    <property type="match status" value="1"/>
</dbReference>
<feature type="transmembrane region" description="Helical" evidence="5">
    <location>
        <begin position="458"/>
        <end position="476"/>
    </location>
</feature>
<dbReference type="InterPro" id="IPR036513">
    <property type="entry name" value="STAS_dom_sf"/>
</dbReference>
<evidence type="ECO:0000256" key="4">
    <source>
        <dbReference type="ARBA" id="ARBA00023136"/>
    </source>
</evidence>
<dbReference type="InterPro" id="IPR001902">
    <property type="entry name" value="SLC26A/SulP_fam"/>
</dbReference>
<dbReference type="CDD" id="cd07042">
    <property type="entry name" value="STAS_SulP_like_sulfate_transporter"/>
    <property type="match status" value="1"/>
</dbReference>
<evidence type="ECO:0000256" key="3">
    <source>
        <dbReference type="ARBA" id="ARBA00022989"/>
    </source>
</evidence>
<dbReference type="NCBIfam" id="TIGR00815">
    <property type="entry name" value="sulP"/>
    <property type="match status" value="1"/>
</dbReference>
<dbReference type="OrthoDB" id="288203at2759"/>
<feature type="transmembrane region" description="Helical" evidence="5">
    <location>
        <begin position="302"/>
        <end position="320"/>
    </location>
</feature>